<dbReference type="AlphaFoldDB" id="A0A7W9EEG9"/>
<evidence type="ECO:0000313" key="1">
    <source>
        <dbReference type="EMBL" id="MBB5686238.1"/>
    </source>
</evidence>
<organism evidence="1 2">
    <name type="scientific">Sphingobium boeckii</name>
    <dbReference type="NCBI Taxonomy" id="1082345"/>
    <lineage>
        <taxon>Bacteria</taxon>
        <taxon>Pseudomonadati</taxon>
        <taxon>Pseudomonadota</taxon>
        <taxon>Alphaproteobacteria</taxon>
        <taxon>Sphingomonadales</taxon>
        <taxon>Sphingomonadaceae</taxon>
        <taxon>Sphingobium</taxon>
    </lineage>
</organism>
<dbReference type="RefSeq" id="WP_184018392.1">
    <property type="nucleotide sequence ID" value="NZ_JACIJC010000003.1"/>
</dbReference>
<comment type="caution">
    <text evidence="1">The sequence shown here is derived from an EMBL/GenBank/DDBJ whole genome shotgun (WGS) entry which is preliminary data.</text>
</comment>
<keyword evidence="2" id="KW-1185">Reference proteome</keyword>
<proteinExistence type="predicted"/>
<sequence>MQSGSPPPAPLPSAAYCAAAFALTYDILKQKSGDPVMTQGFADDVAALRLIAIEKEGSEPAADAAIAVERTRLNADMAKRAPEDVIDLKPCYRVKALGRGGE</sequence>
<gene>
    <name evidence="1" type="ORF">FHS49_002254</name>
</gene>
<dbReference type="EMBL" id="JACIJC010000003">
    <property type="protein sequence ID" value="MBB5686238.1"/>
    <property type="molecule type" value="Genomic_DNA"/>
</dbReference>
<dbReference type="Proteomes" id="UP000549617">
    <property type="component" value="Unassembled WGS sequence"/>
</dbReference>
<evidence type="ECO:0000313" key="2">
    <source>
        <dbReference type="Proteomes" id="UP000549617"/>
    </source>
</evidence>
<protein>
    <submittedName>
        <fullName evidence="1">Uncharacterized protein</fullName>
    </submittedName>
</protein>
<reference evidence="1 2" key="1">
    <citation type="submission" date="2020-08" db="EMBL/GenBank/DDBJ databases">
        <title>Genomic Encyclopedia of Type Strains, Phase IV (KMG-IV): sequencing the most valuable type-strain genomes for metagenomic binning, comparative biology and taxonomic classification.</title>
        <authorList>
            <person name="Goeker M."/>
        </authorList>
    </citation>
    <scope>NUCLEOTIDE SEQUENCE [LARGE SCALE GENOMIC DNA]</scope>
    <source>
        <strain evidence="1 2">DSM 25079</strain>
    </source>
</reference>
<accession>A0A7W9EEG9</accession>
<name>A0A7W9EEG9_9SPHN</name>